<protein>
    <recommendedName>
        <fullName evidence="4">Amino acid permease</fullName>
    </recommendedName>
</protein>
<evidence type="ECO:0000256" key="1">
    <source>
        <dbReference type="SAM" id="Phobius"/>
    </source>
</evidence>
<accession>A0ABZ2Z7G0</accession>
<feature type="transmembrane region" description="Helical" evidence="1">
    <location>
        <begin position="20"/>
        <end position="37"/>
    </location>
</feature>
<reference evidence="2 3" key="1">
    <citation type="submission" date="2024-03" db="EMBL/GenBank/DDBJ databases">
        <title>Chitinophaga caseinilytica sp. nov., a casein hydrolysing bacterium isolated from forest soil.</title>
        <authorList>
            <person name="Lee D.S."/>
            <person name="Han D.M."/>
            <person name="Baek J.H."/>
            <person name="Choi D.G."/>
            <person name="Jeon J.H."/>
            <person name="Jeon C.O."/>
        </authorList>
    </citation>
    <scope>NUCLEOTIDE SEQUENCE [LARGE SCALE GENOMIC DNA]</scope>
    <source>
        <strain evidence="2 3">KACC 19118</strain>
    </source>
</reference>
<dbReference type="RefSeq" id="WP_341842777.1">
    <property type="nucleotide sequence ID" value="NZ_CP149792.1"/>
</dbReference>
<organism evidence="2 3">
    <name type="scientific">Chitinophaga caseinilytica</name>
    <dbReference type="NCBI Taxonomy" id="2267521"/>
    <lineage>
        <taxon>Bacteria</taxon>
        <taxon>Pseudomonadati</taxon>
        <taxon>Bacteroidota</taxon>
        <taxon>Chitinophagia</taxon>
        <taxon>Chitinophagales</taxon>
        <taxon>Chitinophagaceae</taxon>
        <taxon>Chitinophaga</taxon>
    </lineage>
</organism>
<dbReference type="Proteomes" id="UP001449657">
    <property type="component" value="Chromosome"/>
</dbReference>
<sequence length="146" mass="16463">MFGGLLRFFMPASPYVRYQVFPVVIAAVTAALFVFLLGNPDALAGNLVALGLWCCVYAYFKLSAPARFRNDRVIWWTILTAAALLILGAPFVFGLLYSTPVNIHTFWVPAMVLLFLEYLWPFPPERQAGNDLTEAEAEQRKSRRSE</sequence>
<keyword evidence="1" id="KW-0812">Transmembrane</keyword>
<name>A0ABZ2Z7G0_9BACT</name>
<feature type="transmembrane region" description="Helical" evidence="1">
    <location>
        <begin position="74"/>
        <end position="97"/>
    </location>
</feature>
<dbReference type="EMBL" id="CP150096">
    <property type="protein sequence ID" value="WZN48180.1"/>
    <property type="molecule type" value="Genomic_DNA"/>
</dbReference>
<keyword evidence="1" id="KW-1133">Transmembrane helix</keyword>
<keyword evidence="1" id="KW-0472">Membrane</keyword>
<evidence type="ECO:0000313" key="3">
    <source>
        <dbReference type="Proteomes" id="UP001449657"/>
    </source>
</evidence>
<feature type="transmembrane region" description="Helical" evidence="1">
    <location>
        <begin position="103"/>
        <end position="120"/>
    </location>
</feature>
<keyword evidence="3" id="KW-1185">Reference proteome</keyword>
<feature type="transmembrane region" description="Helical" evidence="1">
    <location>
        <begin position="43"/>
        <end position="62"/>
    </location>
</feature>
<evidence type="ECO:0008006" key="4">
    <source>
        <dbReference type="Google" id="ProtNLM"/>
    </source>
</evidence>
<proteinExistence type="predicted"/>
<gene>
    <name evidence="2" type="ORF">WJU22_08330</name>
</gene>
<evidence type="ECO:0000313" key="2">
    <source>
        <dbReference type="EMBL" id="WZN48180.1"/>
    </source>
</evidence>